<gene>
    <name evidence="3" type="ORF">CNMCM5793_000662</name>
    <name evidence="4" type="ORF">CNMCM6106_000102</name>
</gene>
<feature type="compositionally biased region" description="Basic residues" evidence="1">
    <location>
        <begin position="290"/>
        <end position="301"/>
    </location>
</feature>
<evidence type="ECO:0000256" key="1">
    <source>
        <dbReference type="SAM" id="MobiDB-lite"/>
    </source>
</evidence>
<dbReference type="PROSITE" id="PS00028">
    <property type="entry name" value="ZINC_FINGER_C2H2_1"/>
    <property type="match status" value="1"/>
</dbReference>
<evidence type="ECO:0000313" key="4">
    <source>
        <dbReference type="EMBL" id="KAF7163017.1"/>
    </source>
</evidence>
<dbReference type="Proteomes" id="UP000662466">
    <property type="component" value="Unassembled WGS sequence"/>
</dbReference>
<name>A0A8H6UE25_9EURO</name>
<accession>A0A8H6UE25</accession>
<sequence>MIYPDFSNSGMDPTDDDRFTPLSKYLQNGIAPYDDDSQTIDPSLLSFDPNMEMDLEGDRKENFPPAAIECVKGAVEMGLAIHCECPARKGVKCMRQLAEDNRGLMLVVGSGGVGLIDGNQHDHNSDLNHAPVSQGIDPPCLDQLPTMGDTSADRMNTTSYSTGHGVAQRGVDPTLDTALTPDTWPNGLPYSTEQGVTNQLADLNIDQGTGYTTPGISSSYRAPEVIPDEPEPSYSSPPLQQGGRIIQRSRPLPELLPKPTQNSTTPQRQSSSGDKSHCRFCPKACENKRSLRKHETKKHGAPKGEAGRPPNWSRPVA</sequence>
<evidence type="ECO:0000313" key="3">
    <source>
        <dbReference type="EMBL" id="KAF7122637.1"/>
    </source>
</evidence>
<dbReference type="OrthoDB" id="10448285at2759"/>
<proteinExistence type="predicted"/>
<dbReference type="EMBL" id="JACBAD010002012">
    <property type="protein sequence ID" value="KAF7122637.1"/>
    <property type="molecule type" value="Genomic_DNA"/>
</dbReference>
<protein>
    <recommendedName>
        <fullName evidence="2">C2H2-type domain-containing protein</fullName>
    </recommendedName>
</protein>
<dbReference type="AlphaFoldDB" id="A0A8H6UE25"/>
<evidence type="ECO:0000313" key="5">
    <source>
        <dbReference type="Proteomes" id="UP000630445"/>
    </source>
</evidence>
<organism evidence="3 5">
    <name type="scientific">Aspergillus hiratsukae</name>
    <dbReference type="NCBI Taxonomy" id="1194566"/>
    <lineage>
        <taxon>Eukaryota</taxon>
        <taxon>Fungi</taxon>
        <taxon>Dikarya</taxon>
        <taxon>Ascomycota</taxon>
        <taxon>Pezizomycotina</taxon>
        <taxon>Eurotiomycetes</taxon>
        <taxon>Eurotiomycetidae</taxon>
        <taxon>Eurotiales</taxon>
        <taxon>Aspergillaceae</taxon>
        <taxon>Aspergillus</taxon>
        <taxon>Aspergillus subgen. Fumigati</taxon>
    </lineage>
</organism>
<keyword evidence="5" id="KW-1185">Reference proteome</keyword>
<feature type="region of interest" description="Disordered" evidence="1">
    <location>
        <begin position="205"/>
        <end position="317"/>
    </location>
</feature>
<reference evidence="3" key="1">
    <citation type="submission" date="2020-06" db="EMBL/GenBank/DDBJ databases">
        <title>Draft genome sequences of strains closely related to Aspergillus parafelis and Aspergillus hiratsukae.</title>
        <authorList>
            <person name="Dos Santos R.A.C."/>
            <person name="Rivero-Menendez O."/>
            <person name="Steenwyk J.L."/>
            <person name="Mead M.E."/>
            <person name="Goldman G.H."/>
            <person name="Alastruey-Izquierdo A."/>
            <person name="Rokas A."/>
        </authorList>
    </citation>
    <scope>NUCLEOTIDE SEQUENCE</scope>
    <source>
        <strain evidence="3">CNM-CM5793</strain>
        <strain evidence="4">CNM-CM6106</strain>
    </source>
</reference>
<feature type="compositionally biased region" description="Polar residues" evidence="1">
    <location>
        <begin position="259"/>
        <end position="273"/>
    </location>
</feature>
<feature type="domain" description="C2H2-type" evidence="2">
    <location>
        <begin position="278"/>
        <end position="299"/>
    </location>
</feature>
<dbReference type="EMBL" id="JACBAF010002218">
    <property type="protein sequence ID" value="KAF7163017.1"/>
    <property type="molecule type" value="Genomic_DNA"/>
</dbReference>
<evidence type="ECO:0000259" key="2">
    <source>
        <dbReference type="PROSITE" id="PS00028"/>
    </source>
</evidence>
<dbReference type="Proteomes" id="UP000630445">
    <property type="component" value="Unassembled WGS sequence"/>
</dbReference>
<feature type="compositionally biased region" description="Polar residues" evidence="1">
    <location>
        <begin position="205"/>
        <end position="220"/>
    </location>
</feature>
<comment type="caution">
    <text evidence="3">The sequence shown here is derived from an EMBL/GenBank/DDBJ whole genome shotgun (WGS) entry which is preliminary data.</text>
</comment>
<dbReference type="InterPro" id="IPR013087">
    <property type="entry name" value="Znf_C2H2_type"/>
</dbReference>